<dbReference type="InterPro" id="IPR027417">
    <property type="entry name" value="P-loop_NTPase"/>
</dbReference>
<accession>A0A328AHD7</accession>
<dbReference type="InterPro" id="IPR018145">
    <property type="entry name" value="CagE_TrbE_VirB_cntrl_dom"/>
</dbReference>
<evidence type="ECO:0000259" key="4">
    <source>
        <dbReference type="Pfam" id="PF03135"/>
    </source>
</evidence>
<dbReference type="NCBIfam" id="TIGR00929">
    <property type="entry name" value="VirB4_CagE"/>
    <property type="match status" value="1"/>
</dbReference>
<name>A0A328AHD7_9CAUL</name>
<feature type="domain" description="CagE TrbE VirB component of type IV transporter system central" evidence="4">
    <location>
        <begin position="183"/>
        <end position="385"/>
    </location>
</feature>
<comment type="caution">
    <text evidence="5">The sequence shown here is derived from an EMBL/GenBank/DDBJ whole genome shotgun (WGS) entry which is preliminary data.</text>
</comment>
<organism evidence="5 6">
    <name type="scientific">Phenylobacterium deserti</name>
    <dbReference type="NCBI Taxonomy" id="1914756"/>
    <lineage>
        <taxon>Bacteria</taxon>
        <taxon>Pseudomonadati</taxon>
        <taxon>Pseudomonadota</taxon>
        <taxon>Alphaproteobacteria</taxon>
        <taxon>Caulobacterales</taxon>
        <taxon>Caulobacteraceae</taxon>
        <taxon>Phenylobacterium</taxon>
    </lineage>
</organism>
<dbReference type="Proteomes" id="UP000249725">
    <property type="component" value="Unassembled WGS sequence"/>
</dbReference>
<dbReference type="EMBL" id="QFYR01000002">
    <property type="protein sequence ID" value="RAK52774.1"/>
    <property type="molecule type" value="Genomic_DNA"/>
</dbReference>
<dbReference type="Pfam" id="PF03135">
    <property type="entry name" value="CagE_TrbE_VirB"/>
    <property type="match status" value="1"/>
</dbReference>
<dbReference type="OrthoDB" id="9816422at2"/>
<dbReference type="RefSeq" id="WP_111515059.1">
    <property type="nucleotide sequence ID" value="NZ_QFYR01000002.1"/>
</dbReference>
<evidence type="ECO:0000256" key="2">
    <source>
        <dbReference type="ARBA" id="ARBA00022741"/>
    </source>
</evidence>
<evidence type="ECO:0000313" key="6">
    <source>
        <dbReference type="Proteomes" id="UP000249725"/>
    </source>
</evidence>
<dbReference type="SUPFAM" id="SSF52540">
    <property type="entry name" value="P-loop containing nucleoside triphosphate hydrolases"/>
    <property type="match status" value="1"/>
</dbReference>
<dbReference type="AlphaFoldDB" id="A0A328AHD7"/>
<keyword evidence="6" id="KW-1185">Reference proteome</keyword>
<dbReference type="InterPro" id="IPR051162">
    <property type="entry name" value="T4SS_component"/>
</dbReference>
<comment type="similarity">
    <text evidence="1">Belongs to the TrbE/VirB4 family.</text>
</comment>
<gene>
    <name evidence="5" type="ORF">DJ018_11340</name>
</gene>
<dbReference type="PANTHER" id="PTHR30121:SF12">
    <property type="entry name" value="TYPE IV SECRETION SYSTEM PROTEIN CAGE"/>
    <property type="match status" value="1"/>
</dbReference>
<sequence length="793" mass="85610">MAEPLARPAPAGALRREPEPGRVLPYARHVTESILALDSGGLMVCLELAGASFETADPETLNARHAALNDAWLSLAHPRLAVWHHLVRQPQADWPEGRFESAYAAELDAAWRARTQTRPLFANRLFLTLVLRPGSVPAVGTETWLAQRMRRPADSLTEREDVARLSEAGRDLVQHLARYGPRRLSLVERDGVLFSEPLEMLRLLLSRRPEPAPLVRGHLGAALYADRVIFGREALEIRTPGAAAYAGLLGIKAYPATTRPGQWDALLSAPFAFTCSQSFAFLSPAAAQGVLGRKQNQLVSAQDPAASQVDDLAAARDGLASGRFVLGEHQASVLVHGETGRALAQNMAAARALLAESGLVAAREDLGLEAAFWAQFPGNFRWRLRPAAITSRNFAALAPFHTHPAGQAQGCHWGAAVSRLRTRAGSPLWFSFHVGDLGHTFICGPSGSGKTVLQNLLLAQVERLGAQRVFIDKDRGAEIFIRASGGAYLALRPGEPTGFAPLKALTDAPADRRFLGRLLRALAAPSDRPLTAVEETALDAAAAGLLRLPAADRSMAAARSLLGHSDAGGIGARLERWTQGGALGWALDGAADALDLSPRLAGFDMTALLDDAEVRTPVLLYLFHRLQQLADGRRLVIDIDEFWKALGDPAFRALAEDGLKTFRKQNALLVLGTQSPADVLRSPIAHTLVEQCATQIFLPNPHATVRDYVEGFGLSRRELALVREGFGGPHRFLLRQGLESTVAELDLTGLDDHLAVLSGRAGTVALLERLRAVHGDDPARWRPAFHQALRESA</sequence>
<protein>
    <submittedName>
        <fullName evidence="5">Transporter</fullName>
    </submittedName>
</protein>
<evidence type="ECO:0000256" key="3">
    <source>
        <dbReference type="ARBA" id="ARBA00022840"/>
    </source>
</evidence>
<keyword evidence="2" id="KW-0547">Nucleotide-binding</keyword>
<dbReference type="GO" id="GO:0005524">
    <property type="term" value="F:ATP binding"/>
    <property type="evidence" value="ECO:0007669"/>
    <property type="project" value="UniProtKB-KW"/>
</dbReference>
<dbReference type="InterPro" id="IPR004346">
    <property type="entry name" value="CagE_TrbE_VirB"/>
</dbReference>
<reference evidence="6" key="1">
    <citation type="submission" date="2018-05" db="EMBL/GenBank/DDBJ databases">
        <authorList>
            <person name="Li X."/>
        </authorList>
    </citation>
    <scope>NUCLEOTIDE SEQUENCE [LARGE SCALE GENOMIC DNA]</scope>
    <source>
        <strain evidence="6">YIM 73061</strain>
    </source>
</reference>
<evidence type="ECO:0000256" key="1">
    <source>
        <dbReference type="ARBA" id="ARBA00006512"/>
    </source>
</evidence>
<keyword evidence="3" id="KW-0067">ATP-binding</keyword>
<dbReference type="PANTHER" id="PTHR30121">
    <property type="entry name" value="UNCHARACTERIZED PROTEIN YJGR-RELATED"/>
    <property type="match status" value="1"/>
</dbReference>
<dbReference type="Gene3D" id="3.40.50.300">
    <property type="entry name" value="P-loop containing nucleotide triphosphate hydrolases"/>
    <property type="match status" value="1"/>
</dbReference>
<proteinExistence type="inferred from homology"/>
<evidence type="ECO:0000313" key="5">
    <source>
        <dbReference type="EMBL" id="RAK52774.1"/>
    </source>
</evidence>
<dbReference type="CDD" id="cd01127">
    <property type="entry name" value="TrwB_TraG_TraD_VirD4"/>
    <property type="match status" value="1"/>
</dbReference>